<protein>
    <recommendedName>
        <fullName evidence="5">Glycosyl transferase CAP10 domain-containing protein</fullName>
    </recommendedName>
</protein>
<dbReference type="OrthoDB" id="202415at2759"/>
<keyword evidence="7" id="KW-1185">Reference proteome</keyword>
<evidence type="ECO:0000313" key="7">
    <source>
        <dbReference type="Proteomes" id="UP000075714"/>
    </source>
</evidence>
<organism evidence="6 7">
    <name type="scientific">Gonium pectorale</name>
    <name type="common">Green alga</name>
    <dbReference type="NCBI Taxonomy" id="33097"/>
    <lineage>
        <taxon>Eukaryota</taxon>
        <taxon>Viridiplantae</taxon>
        <taxon>Chlorophyta</taxon>
        <taxon>core chlorophytes</taxon>
        <taxon>Chlorophyceae</taxon>
        <taxon>CS clade</taxon>
        <taxon>Chlamydomonadales</taxon>
        <taxon>Volvocaceae</taxon>
        <taxon>Gonium</taxon>
    </lineage>
</organism>
<feature type="region of interest" description="Disordered" evidence="3">
    <location>
        <begin position="469"/>
        <end position="488"/>
    </location>
</feature>
<dbReference type="EMBL" id="LSYV01000009">
    <property type="protein sequence ID" value="KXZ53031.1"/>
    <property type="molecule type" value="Genomic_DNA"/>
</dbReference>
<dbReference type="InterPro" id="IPR006598">
    <property type="entry name" value="CAP10"/>
</dbReference>
<keyword evidence="4" id="KW-0812">Transmembrane</keyword>
<evidence type="ECO:0000313" key="6">
    <source>
        <dbReference type="EMBL" id="KXZ53031.1"/>
    </source>
</evidence>
<dbReference type="InterPro" id="IPR051091">
    <property type="entry name" value="O-Glucosyltr/Glycosyltrsf_90"/>
</dbReference>
<keyword evidence="4" id="KW-1133">Transmembrane helix</keyword>
<dbReference type="PANTHER" id="PTHR12203:SF35">
    <property type="entry name" value="PROTEIN O-GLUCOSYLTRANSFERASE 1"/>
    <property type="match status" value="1"/>
</dbReference>
<keyword evidence="2" id="KW-0808">Transferase</keyword>
<dbReference type="Pfam" id="PF05686">
    <property type="entry name" value="Glyco_transf_90"/>
    <property type="match status" value="1"/>
</dbReference>
<dbReference type="SMART" id="SM00672">
    <property type="entry name" value="CAP10"/>
    <property type="match status" value="1"/>
</dbReference>
<evidence type="ECO:0000256" key="3">
    <source>
        <dbReference type="SAM" id="MobiDB-lite"/>
    </source>
</evidence>
<comment type="caution">
    <text evidence="6">The sequence shown here is derived from an EMBL/GenBank/DDBJ whole genome shotgun (WGS) entry which is preliminary data.</text>
</comment>
<evidence type="ECO:0000256" key="1">
    <source>
        <dbReference type="ARBA" id="ARBA00010118"/>
    </source>
</evidence>
<evidence type="ECO:0000259" key="5">
    <source>
        <dbReference type="SMART" id="SM00672"/>
    </source>
</evidence>
<proteinExistence type="inferred from homology"/>
<dbReference type="PANTHER" id="PTHR12203">
    <property type="entry name" value="KDEL LYS-ASP-GLU-LEU CONTAINING - RELATED"/>
    <property type="match status" value="1"/>
</dbReference>
<feature type="domain" description="Glycosyl transferase CAP10" evidence="5">
    <location>
        <begin position="192"/>
        <end position="425"/>
    </location>
</feature>
<sequence length="488" mass="54547">MNTAHASSKGGAPRTQFRVPRKRVVFSTAIGVFFIVALWGLLRTHHRQEHHHAEHASFRVEPAGDYFAVKFDALEDESHGLQLSDLRIPSQGTCEDYARGVEEPMSPQYAPRLAVPALGNNAPRAFWRWPGQISKEAFDRAAAKEWPGCVHCMDVVPYKIIGGRLYVHRRARNCGHREIAEEMLKVVLYLFPIPDMEFLLHFGDGCTVGLPVISWNVCRQHPDAGFTMPSYSVWEKSLGPQQMRAHHTCLRHRYPVSRRQPLAVWRGSTTDTQFTNFNKDNYLQALRVRLHLLARNHTDVLDVRISNPLNCDDFVRQRLPGTGGGLAFEDYNKYCLVVDVDGNGWSDRFGQLVHFYTPILKVASNFTGFFEHLYAPDVAIAQFSRDLSDLPAKARKMVEECATTRALLDHVGIAEGFAYTLLTYHSLSAWAVQANLTDYNEVNMLGCCKFANLPKEFAAAVSARLVPQSGKASAGGAGAAAGRKGLKP</sequence>
<accession>A0A150GTA0</accession>
<gene>
    <name evidence="6" type="ORF">GPECTOR_8g398</name>
</gene>
<evidence type="ECO:0000256" key="4">
    <source>
        <dbReference type="SAM" id="Phobius"/>
    </source>
</evidence>
<name>A0A150GTA0_GONPE</name>
<comment type="similarity">
    <text evidence="1">Belongs to the glycosyltransferase 90 family.</text>
</comment>
<keyword evidence="4" id="KW-0472">Membrane</keyword>
<dbReference type="AlphaFoldDB" id="A0A150GTA0"/>
<dbReference type="Proteomes" id="UP000075714">
    <property type="component" value="Unassembled WGS sequence"/>
</dbReference>
<evidence type="ECO:0000256" key="2">
    <source>
        <dbReference type="ARBA" id="ARBA00022679"/>
    </source>
</evidence>
<dbReference type="GO" id="GO:0016740">
    <property type="term" value="F:transferase activity"/>
    <property type="evidence" value="ECO:0007669"/>
    <property type="project" value="UniProtKB-KW"/>
</dbReference>
<reference evidence="7" key="1">
    <citation type="journal article" date="2016" name="Nat. Commun.">
        <title>The Gonium pectorale genome demonstrates co-option of cell cycle regulation during the evolution of multicellularity.</title>
        <authorList>
            <person name="Hanschen E.R."/>
            <person name="Marriage T.N."/>
            <person name="Ferris P.J."/>
            <person name="Hamaji T."/>
            <person name="Toyoda A."/>
            <person name="Fujiyama A."/>
            <person name="Neme R."/>
            <person name="Noguchi H."/>
            <person name="Minakuchi Y."/>
            <person name="Suzuki M."/>
            <person name="Kawai-Toyooka H."/>
            <person name="Smith D.R."/>
            <person name="Sparks H."/>
            <person name="Anderson J."/>
            <person name="Bakaric R."/>
            <person name="Luria V."/>
            <person name="Karger A."/>
            <person name="Kirschner M.W."/>
            <person name="Durand P.M."/>
            <person name="Michod R.E."/>
            <person name="Nozaki H."/>
            <person name="Olson B.J."/>
        </authorList>
    </citation>
    <scope>NUCLEOTIDE SEQUENCE [LARGE SCALE GENOMIC DNA]</scope>
    <source>
        <strain evidence="7">NIES-2863</strain>
    </source>
</reference>
<feature type="transmembrane region" description="Helical" evidence="4">
    <location>
        <begin position="24"/>
        <end position="42"/>
    </location>
</feature>